<keyword evidence="12 13" id="KW-0472">Membrane</keyword>
<evidence type="ECO:0000256" key="5">
    <source>
        <dbReference type="ARBA" id="ARBA00022670"/>
    </source>
</evidence>
<proteinExistence type="inferred from homology"/>
<dbReference type="GO" id="GO:0046872">
    <property type="term" value="F:metal ion binding"/>
    <property type="evidence" value="ECO:0007669"/>
    <property type="project" value="UniProtKB-KW"/>
</dbReference>
<evidence type="ECO:0000256" key="11">
    <source>
        <dbReference type="ARBA" id="ARBA00023049"/>
    </source>
</evidence>
<evidence type="ECO:0000256" key="13">
    <source>
        <dbReference type="SAM" id="Phobius"/>
    </source>
</evidence>
<keyword evidence="9" id="KW-0862">Zinc</keyword>
<evidence type="ECO:0000256" key="12">
    <source>
        <dbReference type="ARBA" id="ARBA00023136"/>
    </source>
</evidence>
<dbReference type="Pfam" id="PF02163">
    <property type="entry name" value="Peptidase_M50"/>
    <property type="match status" value="1"/>
</dbReference>
<organism evidence="15 16">
    <name type="scientific">Oxalobacter paraformigenes</name>
    <dbReference type="NCBI Taxonomy" id="556268"/>
    <lineage>
        <taxon>Bacteria</taxon>
        <taxon>Pseudomonadati</taxon>
        <taxon>Pseudomonadota</taxon>
        <taxon>Betaproteobacteria</taxon>
        <taxon>Burkholderiales</taxon>
        <taxon>Oxalobacteraceae</taxon>
        <taxon>Oxalobacter</taxon>
    </lineage>
</organism>
<keyword evidence="10 13" id="KW-1133">Transmembrane helix</keyword>
<dbReference type="EMBL" id="ACDP02000029">
    <property type="protein sequence ID" value="EEO27119.1"/>
    <property type="molecule type" value="Genomic_DNA"/>
</dbReference>
<evidence type="ECO:0000256" key="7">
    <source>
        <dbReference type="ARBA" id="ARBA00022723"/>
    </source>
</evidence>
<evidence type="ECO:0000256" key="4">
    <source>
        <dbReference type="ARBA" id="ARBA00022475"/>
    </source>
</evidence>
<dbReference type="GO" id="GO:0005886">
    <property type="term" value="C:plasma membrane"/>
    <property type="evidence" value="ECO:0007669"/>
    <property type="project" value="UniProtKB-SubCell"/>
</dbReference>
<feature type="transmembrane region" description="Helical" evidence="13">
    <location>
        <begin position="12"/>
        <end position="34"/>
    </location>
</feature>
<evidence type="ECO:0000256" key="2">
    <source>
        <dbReference type="ARBA" id="ARBA00004651"/>
    </source>
</evidence>
<reference evidence="15" key="1">
    <citation type="submission" date="2011-10" db="EMBL/GenBank/DDBJ databases">
        <title>The Genome Sequence of Oxalobacter formigenes HOxBLS.</title>
        <authorList>
            <consortium name="The Broad Institute Genome Sequencing Platform"/>
            <person name="Earl A."/>
            <person name="Ward D."/>
            <person name="Feldgarden M."/>
            <person name="Gevers D."/>
            <person name="Allison M.J."/>
            <person name="Humphrey S."/>
            <person name="Young S.K."/>
            <person name="Zeng Q."/>
            <person name="Gargeya S."/>
            <person name="Fitzgerald M."/>
            <person name="Haas B."/>
            <person name="Abouelleil A."/>
            <person name="Alvarado L."/>
            <person name="Arachchi H.M."/>
            <person name="Berlin A."/>
            <person name="Brown A."/>
            <person name="Chapman S.B."/>
            <person name="Chen Z."/>
            <person name="Dunbar C."/>
            <person name="Freedman E."/>
            <person name="Gearin G."/>
            <person name="Goldberg J."/>
            <person name="Griggs A."/>
            <person name="Gujja S."/>
            <person name="Heiman D."/>
            <person name="Howarth C."/>
            <person name="Larson L."/>
            <person name="Lui A."/>
            <person name="MacDonald P.J.P."/>
            <person name="Montmayeur A."/>
            <person name="Murphy C."/>
            <person name="Neiman D."/>
            <person name="Pearson M."/>
            <person name="Priest M."/>
            <person name="Roberts A."/>
            <person name="Saif S."/>
            <person name="Shea T."/>
            <person name="Shenoy N."/>
            <person name="Sisk P."/>
            <person name="Stolte C."/>
            <person name="Sykes S."/>
            <person name="Wortman J."/>
            <person name="Nusbaum C."/>
            <person name="Birren B."/>
        </authorList>
    </citation>
    <scope>NUCLEOTIDE SEQUENCE [LARGE SCALE GENOMIC DNA]</scope>
    <source>
        <strain evidence="15">HOxBLS</strain>
    </source>
</reference>
<evidence type="ECO:0000256" key="6">
    <source>
        <dbReference type="ARBA" id="ARBA00022692"/>
    </source>
</evidence>
<keyword evidence="8" id="KW-0378">Hydrolase</keyword>
<dbReference type="CDD" id="cd06158">
    <property type="entry name" value="S2P-M50_like_1"/>
    <property type="match status" value="1"/>
</dbReference>
<keyword evidence="4" id="KW-1003">Cell membrane</keyword>
<evidence type="ECO:0000256" key="3">
    <source>
        <dbReference type="ARBA" id="ARBA00007931"/>
    </source>
</evidence>
<name>C3X1N3_9BURK</name>
<keyword evidence="16" id="KW-1185">Reference proteome</keyword>
<evidence type="ECO:0000259" key="14">
    <source>
        <dbReference type="Pfam" id="PF02163"/>
    </source>
</evidence>
<feature type="transmembrane region" description="Helical" evidence="13">
    <location>
        <begin position="126"/>
        <end position="148"/>
    </location>
</feature>
<keyword evidence="11" id="KW-0482">Metalloprotease</keyword>
<evidence type="ECO:0000256" key="8">
    <source>
        <dbReference type="ARBA" id="ARBA00022801"/>
    </source>
</evidence>
<comment type="similarity">
    <text evidence="3">Belongs to the peptidase M50B family.</text>
</comment>
<comment type="cofactor">
    <cofactor evidence="1">
        <name>Zn(2+)</name>
        <dbReference type="ChEBI" id="CHEBI:29105"/>
    </cofactor>
</comment>
<evidence type="ECO:0000256" key="1">
    <source>
        <dbReference type="ARBA" id="ARBA00001947"/>
    </source>
</evidence>
<comment type="caution">
    <text evidence="15">The sequence shown here is derived from an EMBL/GenBank/DDBJ whole genome shotgun (WGS) entry which is preliminary data.</text>
</comment>
<dbReference type="GO" id="GO:0008237">
    <property type="term" value="F:metallopeptidase activity"/>
    <property type="evidence" value="ECO:0007669"/>
    <property type="project" value="UniProtKB-KW"/>
</dbReference>
<evidence type="ECO:0000256" key="9">
    <source>
        <dbReference type="ARBA" id="ARBA00022833"/>
    </source>
</evidence>
<feature type="transmembrane region" description="Helical" evidence="13">
    <location>
        <begin position="93"/>
        <end position="114"/>
    </location>
</feature>
<dbReference type="PANTHER" id="PTHR35864:SF1">
    <property type="entry name" value="ZINC METALLOPROTEASE YWHC-RELATED"/>
    <property type="match status" value="1"/>
</dbReference>
<dbReference type="Proteomes" id="UP000003973">
    <property type="component" value="Unassembled WGS sequence"/>
</dbReference>
<dbReference type="eggNOG" id="COG1994">
    <property type="taxonomic scope" value="Bacteria"/>
</dbReference>
<gene>
    <name evidence="15" type="ORF">OFAG_00272</name>
</gene>
<feature type="transmembrane region" description="Helical" evidence="13">
    <location>
        <begin position="201"/>
        <end position="218"/>
    </location>
</feature>
<dbReference type="PANTHER" id="PTHR35864">
    <property type="entry name" value="ZINC METALLOPROTEASE MJ0611-RELATED"/>
    <property type="match status" value="1"/>
</dbReference>
<evidence type="ECO:0000256" key="10">
    <source>
        <dbReference type="ARBA" id="ARBA00022989"/>
    </source>
</evidence>
<dbReference type="InterPro" id="IPR008915">
    <property type="entry name" value="Peptidase_M50"/>
</dbReference>
<feature type="transmembrane region" description="Helical" evidence="13">
    <location>
        <begin position="55"/>
        <end position="73"/>
    </location>
</feature>
<keyword evidence="7" id="KW-0479">Metal-binding</keyword>
<evidence type="ECO:0000313" key="16">
    <source>
        <dbReference type="Proteomes" id="UP000003973"/>
    </source>
</evidence>
<dbReference type="HOGENOM" id="CLU_086979_0_0_4"/>
<protein>
    <recommendedName>
        <fullName evidence="14">Peptidase M50 domain-containing protein</fullName>
    </recommendedName>
</protein>
<feature type="transmembrane region" description="Helical" evidence="13">
    <location>
        <begin position="177"/>
        <end position="194"/>
    </location>
</feature>
<sequence>MDNIVETAIIWAIPLLFAITLHEAAHAFVARYLGDSTAYMEGRMTLNPFKHIDPLGTVIIPAVLLLIGSPFIFGYAKPVPVNFGQLRHPRRDAALVALAGPSSNLVMALLWSLFKIGLLLAHVQSGFLLQMADAGVMINLVLFAFNLFPLPPLDGGRIMTSLLPASMAYKFVQVERYGFFIVLGLVYLGLTTYWMRPVMQLGRWIINLFLYPLLYILSL</sequence>
<dbReference type="RefSeq" id="WP_005875962.1">
    <property type="nucleotide sequence ID" value="NZ_CABMNL010000001.1"/>
</dbReference>
<dbReference type="InterPro" id="IPR044537">
    <property type="entry name" value="Rip2-like"/>
</dbReference>
<comment type="subcellular location">
    <subcellularLocation>
        <location evidence="2">Cell membrane</location>
        <topology evidence="2">Multi-pass membrane protein</topology>
    </subcellularLocation>
</comment>
<dbReference type="GO" id="GO:0006508">
    <property type="term" value="P:proteolysis"/>
    <property type="evidence" value="ECO:0007669"/>
    <property type="project" value="UniProtKB-KW"/>
</dbReference>
<dbReference type="AlphaFoldDB" id="C3X1N3"/>
<evidence type="ECO:0000313" key="15">
    <source>
        <dbReference type="EMBL" id="EEO27119.1"/>
    </source>
</evidence>
<keyword evidence="6 13" id="KW-0812">Transmembrane</keyword>
<accession>C3X1N3</accession>
<keyword evidence="5" id="KW-0645">Protease</keyword>
<feature type="domain" description="Peptidase M50" evidence="14">
    <location>
        <begin position="124"/>
        <end position="177"/>
    </location>
</feature>
<dbReference type="InterPro" id="IPR052348">
    <property type="entry name" value="Metallopeptidase_M50B"/>
</dbReference>